<dbReference type="PANTHER" id="PTHR43476:SF5">
    <property type="entry name" value="FAD-DEPENDENT MONOOXYGENASE"/>
    <property type="match status" value="1"/>
</dbReference>
<comment type="caution">
    <text evidence="3">The sequence shown here is derived from an EMBL/GenBank/DDBJ whole genome shotgun (WGS) entry which is preliminary data.</text>
</comment>
<dbReference type="Proteomes" id="UP000004725">
    <property type="component" value="Unassembled WGS sequence"/>
</dbReference>
<dbReference type="PRINTS" id="PR00420">
    <property type="entry name" value="RNGMNOXGNASE"/>
</dbReference>
<evidence type="ECO:0000313" key="4">
    <source>
        <dbReference type="Proteomes" id="UP000004725"/>
    </source>
</evidence>
<organism evidence="3 4">
    <name type="scientific">Planococcus antarcticus DSM 14505</name>
    <dbReference type="NCBI Taxonomy" id="1185653"/>
    <lineage>
        <taxon>Bacteria</taxon>
        <taxon>Bacillati</taxon>
        <taxon>Bacillota</taxon>
        <taxon>Bacilli</taxon>
        <taxon>Bacillales</taxon>
        <taxon>Caryophanaceae</taxon>
        <taxon>Planococcus</taxon>
    </lineage>
</organism>
<protein>
    <submittedName>
        <fullName evidence="3">FAD-dependent oxidoreductase</fullName>
    </submittedName>
</protein>
<proteinExistence type="predicted"/>
<dbReference type="EMBL" id="AJYB01000029">
    <property type="protein sequence ID" value="EIM06471.1"/>
    <property type="molecule type" value="Genomic_DNA"/>
</dbReference>
<dbReference type="InterPro" id="IPR002938">
    <property type="entry name" value="FAD-bd"/>
</dbReference>
<dbReference type="InterPro" id="IPR036188">
    <property type="entry name" value="FAD/NAD-bd_sf"/>
</dbReference>
<name>A0AA87IKS2_9BACL</name>
<dbReference type="SUPFAM" id="SSF51905">
    <property type="entry name" value="FAD/NAD(P)-binding domain"/>
    <property type="match status" value="1"/>
</dbReference>
<dbReference type="Pfam" id="PF01494">
    <property type="entry name" value="FAD_binding_3"/>
    <property type="match status" value="1"/>
</dbReference>
<dbReference type="Gene3D" id="3.50.50.60">
    <property type="entry name" value="FAD/NAD(P)-binding domain"/>
    <property type="match status" value="2"/>
</dbReference>
<evidence type="ECO:0000259" key="2">
    <source>
        <dbReference type="Pfam" id="PF01494"/>
    </source>
</evidence>
<feature type="domain" description="FAD-binding" evidence="2">
    <location>
        <begin position="5"/>
        <end position="347"/>
    </location>
</feature>
<sequence>MTQMKTDVFIGGGGIGGLTLALKLVKRGIDVVLAERMAVKAPTYKGELLQPKSMQVFDSLGLYKQISDRSNEIKVLDMLELSSSLQVKDQAFMDYSVLPGKYNAAYMMHHEELKSVILNAACEFGNFHYLKGTACKGYGENTALLQKGTEKFEVEAKFFFGAEGRSSVTRKAMEIEVKQTTYNHHFLTVTFPRAEDFTDGKIISTYNRFLGLFPLPDNQVRSVYLIPPGDYKLLKEKPIRHFHKLYTDLAPAVDGYVQQLTDWKKIQLMIPVMYHADSYVKGNKAIIGDASHAVHPMAGEGMNMAIQDADILGELTADIFEESKMDQGNLKWYETVRYKRAEHVIQLSHLAALAYSFPFKPVSYIRQRTFDRMEEDPILHFKQMLNVSGLGMWKENFRDRFIQGGIMPVRMKNLTEDTKEMKYYTPEDDYPWKTEGLK</sequence>
<keyword evidence="1" id="KW-0560">Oxidoreductase</keyword>
<dbReference type="AlphaFoldDB" id="A0AA87IKS2"/>
<evidence type="ECO:0000313" key="3">
    <source>
        <dbReference type="EMBL" id="EIM06471.1"/>
    </source>
</evidence>
<dbReference type="PANTHER" id="PTHR43476">
    <property type="entry name" value="3-(3-HYDROXY-PHENYL)PROPIONATE/3-HYDROXYCINNAMIC ACID HYDROXYLASE"/>
    <property type="match status" value="1"/>
</dbReference>
<evidence type="ECO:0000256" key="1">
    <source>
        <dbReference type="ARBA" id="ARBA00023002"/>
    </source>
</evidence>
<dbReference type="InterPro" id="IPR050631">
    <property type="entry name" value="PheA/TfdB_FAD_monoxygenase"/>
</dbReference>
<accession>A0AA87IKS2</accession>
<dbReference type="GO" id="GO:0016491">
    <property type="term" value="F:oxidoreductase activity"/>
    <property type="evidence" value="ECO:0007669"/>
    <property type="project" value="UniProtKB-KW"/>
</dbReference>
<dbReference type="GO" id="GO:0071949">
    <property type="term" value="F:FAD binding"/>
    <property type="evidence" value="ECO:0007669"/>
    <property type="project" value="InterPro"/>
</dbReference>
<gene>
    <name evidence="3" type="ORF">A1A1_10611</name>
</gene>
<reference evidence="3 4" key="1">
    <citation type="journal article" date="2012" name="J. Bacteriol.">
        <title>Genome Sequence of the Antarctic Psychrophile Bacterium Planococcus antarcticus DSM 14505.</title>
        <authorList>
            <person name="Margolles A."/>
            <person name="Gueimonde M."/>
            <person name="Sanchez B."/>
        </authorList>
    </citation>
    <scope>NUCLEOTIDE SEQUENCE [LARGE SCALE GENOMIC DNA]</scope>
    <source>
        <strain evidence="3 4">DSM 14505</strain>
    </source>
</reference>